<evidence type="ECO:0000256" key="7">
    <source>
        <dbReference type="ARBA" id="ARBA00023136"/>
    </source>
</evidence>
<evidence type="ECO:0000256" key="6">
    <source>
        <dbReference type="ARBA" id="ARBA00022989"/>
    </source>
</evidence>
<dbReference type="Gene3D" id="1.10.357.20">
    <property type="entry name" value="SLC41 divalent cation transporters, integral membrane domain"/>
    <property type="match status" value="1"/>
</dbReference>
<keyword evidence="7 8" id="KW-0472">Membrane</keyword>
<comment type="similarity">
    <text evidence="2">Belongs to the SLC41A transporter family.</text>
</comment>
<evidence type="ECO:0000259" key="9">
    <source>
        <dbReference type="Pfam" id="PF01769"/>
    </source>
</evidence>
<dbReference type="EMBL" id="VSSQ01095469">
    <property type="protein sequence ID" value="MPN39577.1"/>
    <property type="molecule type" value="Genomic_DNA"/>
</dbReference>
<evidence type="ECO:0000256" key="3">
    <source>
        <dbReference type="ARBA" id="ARBA00022448"/>
    </source>
</evidence>
<name>A0A645HKR5_9ZZZZ</name>
<keyword evidence="6 8" id="KW-1133">Transmembrane helix</keyword>
<evidence type="ECO:0000256" key="1">
    <source>
        <dbReference type="ARBA" id="ARBA00004141"/>
    </source>
</evidence>
<keyword evidence="4 8" id="KW-0812">Transmembrane</keyword>
<dbReference type="SUPFAM" id="SSF161093">
    <property type="entry name" value="MgtE membrane domain-like"/>
    <property type="match status" value="1"/>
</dbReference>
<feature type="transmembrane region" description="Helical" evidence="8">
    <location>
        <begin position="35"/>
        <end position="52"/>
    </location>
</feature>
<reference evidence="10" key="1">
    <citation type="submission" date="2019-08" db="EMBL/GenBank/DDBJ databases">
        <authorList>
            <person name="Kucharzyk K."/>
            <person name="Murdoch R.W."/>
            <person name="Higgins S."/>
            <person name="Loffler F."/>
        </authorList>
    </citation>
    <scope>NUCLEOTIDE SEQUENCE</scope>
</reference>
<gene>
    <name evidence="10" type="ORF">SDC9_187105</name>
</gene>
<dbReference type="AlphaFoldDB" id="A0A645HKR5"/>
<evidence type="ECO:0000256" key="5">
    <source>
        <dbReference type="ARBA" id="ARBA00022842"/>
    </source>
</evidence>
<dbReference type="GO" id="GO:0016020">
    <property type="term" value="C:membrane"/>
    <property type="evidence" value="ECO:0007669"/>
    <property type="project" value="UniProtKB-SubCell"/>
</dbReference>
<comment type="caution">
    <text evidence="10">The sequence shown here is derived from an EMBL/GenBank/DDBJ whole genome shotgun (WGS) entry which is preliminary data.</text>
</comment>
<evidence type="ECO:0000256" key="4">
    <source>
        <dbReference type="ARBA" id="ARBA00022692"/>
    </source>
</evidence>
<keyword evidence="3" id="KW-0813">Transport</keyword>
<keyword evidence="5" id="KW-0460">Magnesium</keyword>
<feature type="domain" description="SLC41A/MgtE integral membrane" evidence="9">
    <location>
        <begin position="69"/>
        <end position="192"/>
    </location>
</feature>
<proteinExistence type="inferred from homology"/>
<dbReference type="Pfam" id="PF01769">
    <property type="entry name" value="MgtE"/>
    <property type="match status" value="1"/>
</dbReference>
<sequence>MEEETTEDIYRMAAMEPIQESYMETGVLTLAKKRIVWLMVLMISATFTGKIIESYNGALAANLLLSSFIPMLMDTSGNAGSQTSVSVIRGLVLGQIELSDILTVIWKEFRVGIVVGIMVAAVNYVRIVVFFHNSGIAAVVAVTIFCAVVAAELVGCTLPIIATRFKLDPALMASPMITTIVDAMSLLVYFNIAIRILPGM</sequence>
<accession>A0A645HKR5</accession>
<dbReference type="InterPro" id="IPR006667">
    <property type="entry name" value="SLC41_membr_dom"/>
</dbReference>
<evidence type="ECO:0000256" key="2">
    <source>
        <dbReference type="ARBA" id="ARBA00009749"/>
    </source>
</evidence>
<comment type="subcellular location">
    <subcellularLocation>
        <location evidence="1">Membrane</location>
        <topology evidence="1">Multi-pass membrane protein</topology>
    </subcellularLocation>
</comment>
<feature type="transmembrane region" description="Helical" evidence="8">
    <location>
        <begin position="112"/>
        <end position="131"/>
    </location>
</feature>
<evidence type="ECO:0000256" key="8">
    <source>
        <dbReference type="SAM" id="Phobius"/>
    </source>
</evidence>
<organism evidence="10">
    <name type="scientific">bioreactor metagenome</name>
    <dbReference type="NCBI Taxonomy" id="1076179"/>
    <lineage>
        <taxon>unclassified sequences</taxon>
        <taxon>metagenomes</taxon>
        <taxon>ecological metagenomes</taxon>
    </lineage>
</organism>
<dbReference type="GO" id="GO:0008324">
    <property type="term" value="F:monoatomic cation transmembrane transporter activity"/>
    <property type="evidence" value="ECO:0007669"/>
    <property type="project" value="InterPro"/>
</dbReference>
<feature type="transmembrane region" description="Helical" evidence="8">
    <location>
        <begin position="173"/>
        <end position="194"/>
    </location>
</feature>
<evidence type="ECO:0000313" key="10">
    <source>
        <dbReference type="EMBL" id="MPN39577.1"/>
    </source>
</evidence>
<dbReference type="PANTHER" id="PTHR41394:SF8">
    <property type="entry name" value="MAGNESIUM TRANSPORTER MGTE"/>
    <property type="match status" value="1"/>
</dbReference>
<dbReference type="InterPro" id="IPR036739">
    <property type="entry name" value="SLC41_membr_dom_sf"/>
</dbReference>
<feature type="transmembrane region" description="Helical" evidence="8">
    <location>
        <begin position="138"/>
        <end position="161"/>
    </location>
</feature>
<dbReference type="PANTHER" id="PTHR41394">
    <property type="entry name" value="MAGNESIUM TRANSPORTER MGTE"/>
    <property type="match status" value="1"/>
</dbReference>
<protein>
    <submittedName>
        <fullName evidence="10">Magnesium transporter MgtE</fullName>
    </submittedName>
</protein>